<feature type="transmembrane region" description="Helical" evidence="1">
    <location>
        <begin position="59"/>
        <end position="76"/>
    </location>
</feature>
<evidence type="ECO:0000256" key="1">
    <source>
        <dbReference type="SAM" id="Phobius"/>
    </source>
</evidence>
<sequence length="77" mass="9017">MAHKCRRYKLHTLVYCHYYMFLGLPALPVRTTSDLLDGLRITMYHVIHHSSCLTLAVSWANWVPHLIVVLIIHFICL</sequence>
<feature type="transmembrane region" description="Helical" evidence="1">
    <location>
        <begin position="12"/>
        <end position="29"/>
    </location>
</feature>
<name>A0A9P7JCM3_9AGAM</name>
<gene>
    <name evidence="2" type="ORF">BJ212DRAFT_1361914</name>
</gene>
<keyword evidence="1" id="KW-1133">Transmembrane helix</keyword>
<comment type="caution">
    <text evidence="2">The sequence shown here is derived from an EMBL/GenBank/DDBJ whole genome shotgun (WGS) entry which is preliminary data.</text>
</comment>
<accession>A0A9P7JCM3</accession>
<evidence type="ECO:0000313" key="2">
    <source>
        <dbReference type="EMBL" id="KAG1814747.1"/>
    </source>
</evidence>
<proteinExistence type="predicted"/>
<dbReference type="RefSeq" id="XP_041192083.1">
    <property type="nucleotide sequence ID" value="XM_041335930.1"/>
</dbReference>
<organism evidence="2 3">
    <name type="scientific">Suillus subaureus</name>
    <dbReference type="NCBI Taxonomy" id="48587"/>
    <lineage>
        <taxon>Eukaryota</taxon>
        <taxon>Fungi</taxon>
        <taxon>Dikarya</taxon>
        <taxon>Basidiomycota</taxon>
        <taxon>Agaricomycotina</taxon>
        <taxon>Agaricomycetes</taxon>
        <taxon>Agaricomycetidae</taxon>
        <taxon>Boletales</taxon>
        <taxon>Suillineae</taxon>
        <taxon>Suillaceae</taxon>
        <taxon>Suillus</taxon>
    </lineage>
</organism>
<reference evidence="2" key="1">
    <citation type="journal article" date="2020" name="New Phytol.">
        <title>Comparative genomics reveals dynamic genome evolution in host specialist ectomycorrhizal fungi.</title>
        <authorList>
            <person name="Lofgren L.A."/>
            <person name="Nguyen N.H."/>
            <person name="Vilgalys R."/>
            <person name="Ruytinx J."/>
            <person name="Liao H.L."/>
            <person name="Branco S."/>
            <person name="Kuo A."/>
            <person name="LaButti K."/>
            <person name="Lipzen A."/>
            <person name="Andreopoulos W."/>
            <person name="Pangilinan J."/>
            <person name="Riley R."/>
            <person name="Hundley H."/>
            <person name="Na H."/>
            <person name="Barry K."/>
            <person name="Grigoriev I.V."/>
            <person name="Stajich J.E."/>
            <person name="Kennedy P.G."/>
        </authorList>
    </citation>
    <scope>NUCLEOTIDE SEQUENCE</scope>
    <source>
        <strain evidence="2">MN1</strain>
    </source>
</reference>
<evidence type="ECO:0000313" key="3">
    <source>
        <dbReference type="Proteomes" id="UP000807769"/>
    </source>
</evidence>
<keyword evidence="1" id="KW-0812">Transmembrane</keyword>
<dbReference type="AlphaFoldDB" id="A0A9P7JCM3"/>
<dbReference type="EMBL" id="JABBWG010000020">
    <property type="protein sequence ID" value="KAG1814747.1"/>
    <property type="molecule type" value="Genomic_DNA"/>
</dbReference>
<dbReference type="Proteomes" id="UP000807769">
    <property type="component" value="Unassembled WGS sequence"/>
</dbReference>
<keyword evidence="3" id="KW-1185">Reference proteome</keyword>
<dbReference type="GeneID" id="64629947"/>
<keyword evidence="1" id="KW-0472">Membrane</keyword>
<protein>
    <submittedName>
        <fullName evidence="2">Uncharacterized protein</fullName>
    </submittedName>
</protein>